<dbReference type="GO" id="GO:0050511">
    <property type="term" value="F:undecaprenyldiphospho-muramoylpentapeptide beta-N-acetylglucosaminyltransferase activity"/>
    <property type="evidence" value="ECO:0007669"/>
    <property type="project" value="UniProtKB-UniRule"/>
</dbReference>
<evidence type="ECO:0000256" key="3">
    <source>
        <dbReference type="ARBA" id="ARBA00022676"/>
    </source>
</evidence>
<feature type="binding site" evidence="10">
    <location>
        <position position="250"/>
    </location>
    <ligand>
        <name>UDP-N-acetyl-alpha-D-glucosamine</name>
        <dbReference type="ChEBI" id="CHEBI:57705"/>
    </ligand>
</feature>
<comment type="catalytic activity">
    <reaction evidence="10">
        <text>di-trans,octa-cis-undecaprenyl diphospho-N-acetyl-alpha-D-muramoyl-L-alanyl-D-glutamyl-meso-2,6-diaminopimeloyl-D-alanyl-D-alanine + UDP-N-acetyl-alpha-D-glucosamine = di-trans,octa-cis-undecaprenyl diphospho-[N-acetyl-alpha-D-glucosaminyl-(1-&gt;4)]-N-acetyl-alpha-D-muramoyl-L-alanyl-D-glutamyl-meso-2,6-diaminopimeloyl-D-alanyl-D-alanine + UDP + H(+)</text>
        <dbReference type="Rhea" id="RHEA:31227"/>
        <dbReference type="ChEBI" id="CHEBI:15378"/>
        <dbReference type="ChEBI" id="CHEBI:57705"/>
        <dbReference type="ChEBI" id="CHEBI:58223"/>
        <dbReference type="ChEBI" id="CHEBI:61387"/>
        <dbReference type="ChEBI" id="CHEBI:61388"/>
        <dbReference type="EC" id="2.4.1.227"/>
    </reaction>
</comment>
<feature type="binding site" evidence="10">
    <location>
        <position position="172"/>
    </location>
    <ligand>
        <name>UDP-N-acetyl-alpha-D-glucosamine</name>
        <dbReference type="ChEBI" id="CHEBI:57705"/>
    </ligand>
</feature>
<comment type="caution">
    <text evidence="10">Lacks conserved residue(s) required for the propagation of feature annotation.</text>
</comment>
<dbReference type="EMBL" id="VDMB01000010">
    <property type="protein sequence ID" value="TYT74567.1"/>
    <property type="molecule type" value="Genomic_DNA"/>
</dbReference>
<comment type="subcellular location">
    <subcellularLocation>
        <location evidence="10">Cell membrane</location>
        <topology evidence="10">Peripheral membrane protein</topology>
        <orientation evidence="10">Cytoplasmic side</orientation>
    </subcellularLocation>
</comment>
<evidence type="ECO:0000256" key="5">
    <source>
        <dbReference type="ARBA" id="ARBA00022960"/>
    </source>
</evidence>
<dbReference type="GO" id="GO:0051301">
    <property type="term" value="P:cell division"/>
    <property type="evidence" value="ECO:0007669"/>
    <property type="project" value="UniProtKB-KW"/>
</dbReference>
<feature type="binding site" evidence="10">
    <location>
        <begin position="17"/>
        <end position="19"/>
    </location>
    <ligand>
        <name>UDP-N-acetyl-alpha-D-glucosamine</name>
        <dbReference type="ChEBI" id="CHEBI:57705"/>
    </ligand>
</feature>
<keyword evidence="5 10" id="KW-0133">Cell shape</keyword>
<dbReference type="PANTHER" id="PTHR21015">
    <property type="entry name" value="UDP-N-ACETYLGLUCOSAMINE--N-ACETYLMURAMYL-(PENTAPEPTIDE) PYROPHOSPHORYL-UNDECAPRENOL N-ACETYLGLUCOSAMINE TRANSFERASE 1"/>
    <property type="match status" value="1"/>
</dbReference>
<evidence type="ECO:0000256" key="7">
    <source>
        <dbReference type="ARBA" id="ARBA00023136"/>
    </source>
</evidence>
<accession>A0A5S5MFW7</accession>
<keyword evidence="6 10" id="KW-0573">Peptidoglycan synthesis</keyword>
<protein>
    <recommendedName>
        <fullName evidence="10">UDP-N-acetylglucosamine--N-acetylmuramyl-(pentapeptide) pyrophosphoryl-undecaprenol N-acetylglucosamine transferase</fullName>
        <ecNumber evidence="10">2.4.1.227</ecNumber>
    </recommendedName>
    <alternativeName>
        <fullName evidence="10">Undecaprenyl-PP-MurNAc-pentapeptide-UDPGlcNAc GlcNAc transferase</fullName>
    </alternativeName>
</protein>
<comment type="pathway">
    <text evidence="10">Cell wall biogenesis; peptidoglycan biosynthesis.</text>
</comment>
<proteinExistence type="inferred from homology"/>
<comment type="similarity">
    <text evidence="10">Belongs to the glycosyltransferase 28 family. MurG subfamily.</text>
</comment>
<evidence type="ECO:0000256" key="10">
    <source>
        <dbReference type="HAMAP-Rule" id="MF_00033"/>
    </source>
</evidence>
<keyword evidence="9 10" id="KW-0961">Cell wall biogenesis/degradation</keyword>
<dbReference type="Proteomes" id="UP000321899">
    <property type="component" value="Unassembled WGS sequence"/>
</dbReference>
<evidence type="ECO:0000256" key="6">
    <source>
        <dbReference type="ARBA" id="ARBA00022984"/>
    </source>
</evidence>
<dbReference type="Pfam" id="PF04101">
    <property type="entry name" value="Glyco_tran_28_C"/>
    <property type="match status" value="1"/>
</dbReference>
<dbReference type="GO" id="GO:0005886">
    <property type="term" value="C:plasma membrane"/>
    <property type="evidence" value="ECO:0007669"/>
    <property type="project" value="UniProtKB-SubCell"/>
</dbReference>
<dbReference type="UniPathway" id="UPA00219"/>
<keyword evidence="3 10" id="KW-0328">Glycosyltransferase</keyword>
<comment type="caution">
    <text evidence="13">The sequence shown here is derived from an EMBL/GenBank/DDBJ whole genome shotgun (WGS) entry which is preliminary data.</text>
</comment>
<evidence type="ECO:0000259" key="11">
    <source>
        <dbReference type="Pfam" id="PF03033"/>
    </source>
</evidence>
<sequence length="365" mass="39332">MKAENNTRRLLIAGGGTGGHLFPGLAVAEEFLGRSEKNRVLFVNAGRPLDHKILNSRGMPHRTIAISGFKGMGFFHKIKVLGSFPLAVKRAVDILRSFRPQVLLSVGGYSAAPAALAAKMMGIPILIHEQNRLPGLTTRMLSSMAAEVHVSFSGTPLPLADNKIRITGNPVRRELLSCRKKRRKAGDSLNLLILGGSQGARGLNQAVCKALPMLKDLPIKVVHQTGTADFEEVRQHYKKLEIRADIFPFIEDMVSCYAGADILLCRSGATTVAELAAAGLGAIFIPFPHAADNHQYYNAKAMAEAGAAVIFEENELTSQHLATTLTHYVKYPDITEKMAGAALGLSRPDAAKHLTSAIMAHMSGI</sequence>
<dbReference type="GO" id="GO:0009252">
    <property type="term" value="P:peptidoglycan biosynthetic process"/>
    <property type="evidence" value="ECO:0007669"/>
    <property type="project" value="UniProtKB-UniRule"/>
</dbReference>
<dbReference type="Gene3D" id="3.40.50.2000">
    <property type="entry name" value="Glycogen Phosphorylase B"/>
    <property type="match status" value="2"/>
</dbReference>
<keyword evidence="1 10" id="KW-1003">Cell membrane</keyword>
<dbReference type="InterPro" id="IPR006009">
    <property type="entry name" value="GlcNAc_MurG"/>
</dbReference>
<dbReference type="InterPro" id="IPR004276">
    <property type="entry name" value="GlycoTrans_28_N"/>
</dbReference>
<dbReference type="NCBIfam" id="TIGR01133">
    <property type="entry name" value="murG"/>
    <property type="match status" value="1"/>
</dbReference>
<dbReference type="InterPro" id="IPR007235">
    <property type="entry name" value="Glyco_trans_28_C"/>
</dbReference>
<keyword evidence="4 10" id="KW-0808">Transferase</keyword>
<dbReference type="GO" id="GO:0051991">
    <property type="term" value="F:UDP-N-acetyl-D-glucosamine:N-acetylmuramoyl-L-alanyl-D-glutamyl-meso-2,6-diaminopimelyl-D-alanyl-D-alanine-diphosphoundecaprenol 4-beta-N-acetylglucosaminlytransferase activity"/>
    <property type="evidence" value="ECO:0007669"/>
    <property type="project" value="RHEA"/>
</dbReference>
<evidence type="ECO:0000259" key="12">
    <source>
        <dbReference type="Pfam" id="PF04101"/>
    </source>
</evidence>
<dbReference type="HAMAP" id="MF_00033">
    <property type="entry name" value="MurG"/>
    <property type="match status" value="1"/>
</dbReference>
<reference evidence="13 14" key="1">
    <citation type="submission" date="2019-06" db="EMBL/GenBank/DDBJ databases">
        <title>Desulfobotulus mexicanus sp. nov., a novel sulfate-reducing bacterium isolated from the sediment of an alkaline crater lake in Mexico.</title>
        <authorList>
            <person name="Hirschler-Rea A."/>
        </authorList>
    </citation>
    <scope>NUCLEOTIDE SEQUENCE [LARGE SCALE GENOMIC DNA]</scope>
    <source>
        <strain evidence="13 14">PAR22N</strain>
    </source>
</reference>
<feature type="domain" description="Glycosyl transferase family 28 C-terminal" evidence="12">
    <location>
        <begin position="191"/>
        <end position="353"/>
    </location>
</feature>
<dbReference type="RefSeq" id="WP_139448576.1">
    <property type="nucleotide sequence ID" value="NZ_VDMB01000010.1"/>
</dbReference>
<dbReference type="AlphaFoldDB" id="A0A5S5MFW7"/>
<evidence type="ECO:0000256" key="2">
    <source>
        <dbReference type="ARBA" id="ARBA00022618"/>
    </source>
</evidence>
<dbReference type="GO" id="GO:0008360">
    <property type="term" value="P:regulation of cell shape"/>
    <property type="evidence" value="ECO:0007669"/>
    <property type="project" value="UniProtKB-KW"/>
</dbReference>
<dbReference type="GO" id="GO:0071555">
    <property type="term" value="P:cell wall organization"/>
    <property type="evidence" value="ECO:0007669"/>
    <property type="project" value="UniProtKB-KW"/>
</dbReference>
<dbReference type="PANTHER" id="PTHR21015:SF22">
    <property type="entry name" value="GLYCOSYLTRANSFERASE"/>
    <property type="match status" value="1"/>
</dbReference>
<organism evidence="13 14">
    <name type="scientific">Desulfobotulus mexicanus</name>
    <dbReference type="NCBI Taxonomy" id="2586642"/>
    <lineage>
        <taxon>Bacteria</taxon>
        <taxon>Pseudomonadati</taxon>
        <taxon>Thermodesulfobacteriota</taxon>
        <taxon>Desulfobacteria</taxon>
        <taxon>Desulfobacterales</taxon>
        <taxon>Desulfobacteraceae</taxon>
        <taxon>Desulfobotulus</taxon>
    </lineage>
</organism>
<evidence type="ECO:0000256" key="8">
    <source>
        <dbReference type="ARBA" id="ARBA00023306"/>
    </source>
</evidence>
<keyword evidence="2 10" id="KW-0132">Cell division</keyword>
<keyword evidence="7 10" id="KW-0472">Membrane</keyword>
<keyword evidence="8 10" id="KW-0131">Cell cycle</keyword>
<dbReference type="EC" id="2.4.1.227" evidence="10"/>
<keyword evidence="14" id="KW-1185">Reference proteome</keyword>
<evidence type="ECO:0000313" key="14">
    <source>
        <dbReference type="Proteomes" id="UP000321899"/>
    </source>
</evidence>
<evidence type="ECO:0000256" key="9">
    <source>
        <dbReference type="ARBA" id="ARBA00023316"/>
    </source>
</evidence>
<feature type="binding site" evidence="10">
    <location>
        <position position="295"/>
    </location>
    <ligand>
        <name>UDP-N-acetyl-alpha-D-glucosamine</name>
        <dbReference type="ChEBI" id="CHEBI:57705"/>
    </ligand>
</feature>
<feature type="binding site" evidence="10">
    <location>
        <position position="197"/>
    </location>
    <ligand>
        <name>UDP-N-acetyl-alpha-D-glucosamine</name>
        <dbReference type="ChEBI" id="CHEBI:57705"/>
    </ligand>
</feature>
<dbReference type="Pfam" id="PF03033">
    <property type="entry name" value="Glyco_transf_28"/>
    <property type="match status" value="1"/>
</dbReference>
<evidence type="ECO:0000313" key="13">
    <source>
        <dbReference type="EMBL" id="TYT74567.1"/>
    </source>
</evidence>
<dbReference type="GO" id="GO:0005975">
    <property type="term" value="P:carbohydrate metabolic process"/>
    <property type="evidence" value="ECO:0007669"/>
    <property type="project" value="InterPro"/>
</dbReference>
<name>A0A5S5MFW7_9BACT</name>
<dbReference type="CDD" id="cd03785">
    <property type="entry name" value="GT28_MurG"/>
    <property type="match status" value="1"/>
</dbReference>
<dbReference type="OrthoDB" id="9808936at2"/>
<feature type="domain" description="Glycosyltransferase family 28 N-terminal" evidence="11">
    <location>
        <begin position="11"/>
        <end position="149"/>
    </location>
</feature>
<gene>
    <name evidence="10 13" type="primary">murG</name>
    <name evidence="13" type="ORF">FIM25_09360</name>
</gene>
<dbReference type="SUPFAM" id="SSF53756">
    <property type="entry name" value="UDP-Glycosyltransferase/glycogen phosphorylase"/>
    <property type="match status" value="1"/>
</dbReference>
<evidence type="ECO:0000256" key="1">
    <source>
        <dbReference type="ARBA" id="ARBA00022475"/>
    </source>
</evidence>
<comment type="function">
    <text evidence="10">Cell wall formation. Catalyzes the transfer of a GlcNAc subunit on undecaprenyl-pyrophosphoryl-MurNAc-pentapeptide (lipid intermediate I) to form undecaprenyl-pyrophosphoryl-MurNAc-(pentapeptide)GlcNAc (lipid intermediate II).</text>
</comment>
<feature type="binding site" evidence="10">
    <location>
        <position position="131"/>
    </location>
    <ligand>
        <name>UDP-N-acetyl-alpha-D-glucosamine</name>
        <dbReference type="ChEBI" id="CHEBI:57705"/>
    </ligand>
</feature>
<evidence type="ECO:0000256" key="4">
    <source>
        <dbReference type="ARBA" id="ARBA00022679"/>
    </source>
</evidence>